<dbReference type="Proteomes" id="UP000828048">
    <property type="component" value="Chromosome 4"/>
</dbReference>
<comment type="caution">
    <text evidence="1">The sequence shown here is derived from an EMBL/GenBank/DDBJ whole genome shotgun (WGS) entry which is preliminary data.</text>
</comment>
<accession>A0ACB7Z2A5</accession>
<keyword evidence="2" id="KW-1185">Reference proteome</keyword>
<organism evidence="1 2">
    <name type="scientific">Vaccinium darrowii</name>
    <dbReference type="NCBI Taxonomy" id="229202"/>
    <lineage>
        <taxon>Eukaryota</taxon>
        <taxon>Viridiplantae</taxon>
        <taxon>Streptophyta</taxon>
        <taxon>Embryophyta</taxon>
        <taxon>Tracheophyta</taxon>
        <taxon>Spermatophyta</taxon>
        <taxon>Magnoliopsida</taxon>
        <taxon>eudicotyledons</taxon>
        <taxon>Gunneridae</taxon>
        <taxon>Pentapetalae</taxon>
        <taxon>asterids</taxon>
        <taxon>Ericales</taxon>
        <taxon>Ericaceae</taxon>
        <taxon>Vaccinioideae</taxon>
        <taxon>Vaccinieae</taxon>
        <taxon>Vaccinium</taxon>
    </lineage>
</organism>
<evidence type="ECO:0000313" key="2">
    <source>
        <dbReference type="Proteomes" id="UP000828048"/>
    </source>
</evidence>
<sequence>MTSKDPTAEIESDHEHAERLSVPACVIFDLQSKLRYKEWLMQRIFNPLSVTMELEWSRLVLPVMMLPGQFSPVL</sequence>
<reference evidence="1 2" key="1">
    <citation type="journal article" date="2021" name="Hortic Res">
        <title>High-quality reference genome and annotation aids understanding of berry development for evergreen blueberry (Vaccinium darrowii).</title>
        <authorList>
            <person name="Yu J."/>
            <person name="Hulse-Kemp A.M."/>
            <person name="Babiker E."/>
            <person name="Staton M."/>
        </authorList>
    </citation>
    <scope>NUCLEOTIDE SEQUENCE [LARGE SCALE GENOMIC DNA]</scope>
    <source>
        <strain evidence="2">cv. NJ 8807/NJ 8810</strain>
        <tissue evidence="1">Young leaf</tissue>
    </source>
</reference>
<protein>
    <submittedName>
        <fullName evidence="1">Uncharacterized protein</fullName>
    </submittedName>
</protein>
<name>A0ACB7Z2A5_9ERIC</name>
<gene>
    <name evidence="1" type="ORF">Vadar_007519</name>
</gene>
<evidence type="ECO:0000313" key="1">
    <source>
        <dbReference type="EMBL" id="KAH7859959.1"/>
    </source>
</evidence>
<dbReference type="EMBL" id="CM037154">
    <property type="protein sequence ID" value="KAH7859959.1"/>
    <property type="molecule type" value="Genomic_DNA"/>
</dbReference>
<proteinExistence type="predicted"/>